<dbReference type="STRING" id="1685382.AVJ23_07320"/>
<proteinExistence type="predicted"/>
<protein>
    <submittedName>
        <fullName evidence="2">Uncharacterized protein</fullName>
    </submittedName>
</protein>
<accession>A0A0W7WLU3</accession>
<dbReference type="AlphaFoldDB" id="A0A0W7WLU3"/>
<reference evidence="2 3" key="1">
    <citation type="submission" date="2015-12" db="EMBL/GenBank/DDBJ databases">
        <authorList>
            <person name="Shamseldin A."/>
            <person name="Moawad H."/>
            <person name="Abd El-Rahim W.M."/>
            <person name="Sadowsky M.J."/>
        </authorList>
    </citation>
    <scope>NUCLEOTIDE SEQUENCE [LARGE SCALE GENOMIC DNA]</scope>
    <source>
        <strain evidence="2 3">SJ5A-1</strain>
    </source>
</reference>
<comment type="caution">
    <text evidence="2">The sequence shown here is derived from an EMBL/GenBank/DDBJ whole genome shotgun (WGS) entry which is preliminary data.</text>
</comment>
<sequence>MKRPILLAVLACLAAPAAHAMELRAAAQSYLDSAIRPWMQEPVLIEAIQAQNAVTSGYDQARVDSLDQAWRAEVGMASTPTIDAVLMNAASDFLRAQVAAAGGTVTEVFVMDAQGLNVAASGVTSDYWQGDEAKFSETYPKGSDAIHVSEVEFDESSQSYQAQISVSITDPATGDVIGAMTVGIDAEALM</sequence>
<feature type="signal peptide" evidence="1">
    <location>
        <begin position="1"/>
        <end position="20"/>
    </location>
</feature>
<dbReference type="Proteomes" id="UP000054396">
    <property type="component" value="Unassembled WGS sequence"/>
</dbReference>
<dbReference type="OrthoDB" id="195732at2"/>
<evidence type="ECO:0000313" key="3">
    <source>
        <dbReference type="Proteomes" id="UP000054396"/>
    </source>
</evidence>
<evidence type="ECO:0000256" key="1">
    <source>
        <dbReference type="SAM" id="SignalP"/>
    </source>
</evidence>
<gene>
    <name evidence="2" type="ORF">AVJ23_07320</name>
</gene>
<evidence type="ECO:0000313" key="2">
    <source>
        <dbReference type="EMBL" id="KUF11561.1"/>
    </source>
</evidence>
<name>A0A0W7WLU3_9RHOB</name>
<dbReference type="EMBL" id="LPXO01000003">
    <property type="protein sequence ID" value="KUF11561.1"/>
    <property type="molecule type" value="Genomic_DNA"/>
</dbReference>
<keyword evidence="3" id="KW-1185">Reference proteome</keyword>
<dbReference type="CDD" id="cd18773">
    <property type="entry name" value="PDC1_HK_sensor"/>
    <property type="match status" value="1"/>
</dbReference>
<feature type="chain" id="PRO_5006936450" evidence="1">
    <location>
        <begin position="21"/>
        <end position="190"/>
    </location>
</feature>
<keyword evidence="1" id="KW-0732">Signal</keyword>
<organism evidence="2 3">
    <name type="scientific">Pseudoponticoccus marisrubri</name>
    <dbReference type="NCBI Taxonomy" id="1685382"/>
    <lineage>
        <taxon>Bacteria</taxon>
        <taxon>Pseudomonadati</taxon>
        <taxon>Pseudomonadota</taxon>
        <taxon>Alphaproteobacteria</taxon>
        <taxon>Rhodobacterales</taxon>
        <taxon>Roseobacteraceae</taxon>
        <taxon>Pseudoponticoccus</taxon>
    </lineage>
</organism>
<dbReference type="RefSeq" id="WP_058861507.1">
    <property type="nucleotide sequence ID" value="NZ_LPXO01000003.1"/>
</dbReference>